<organism evidence="11 14">
    <name type="scientific">Domibacillus aminovorans</name>
    <dbReference type="NCBI Taxonomy" id="29332"/>
    <lineage>
        <taxon>Bacteria</taxon>
        <taxon>Bacillati</taxon>
        <taxon>Bacillota</taxon>
        <taxon>Bacilli</taxon>
        <taxon>Bacillales</taxon>
        <taxon>Bacillaceae</taxon>
        <taxon>Domibacillus</taxon>
    </lineage>
</organism>
<dbReference type="OrthoDB" id="9790793at2"/>
<dbReference type="NCBIfam" id="NF003805">
    <property type="entry name" value="PRK05395.1-2"/>
    <property type="match status" value="1"/>
</dbReference>
<comment type="catalytic activity">
    <reaction evidence="1 7">
        <text>3-dehydroquinate = 3-dehydroshikimate + H2O</text>
        <dbReference type="Rhea" id="RHEA:21096"/>
        <dbReference type="ChEBI" id="CHEBI:15377"/>
        <dbReference type="ChEBI" id="CHEBI:16630"/>
        <dbReference type="ChEBI" id="CHEBI:32364"/>
        <dbReference type="EC" id="4.2.1.10"/>
    </reaction>
</comment>
<dbReference type="CDD" id="cd00466">
    <property type="entry name" value="DHQase_II"/>
    <property type="match status" value="1"/>
</dbReference>
<evidence type="ECO:0000256" key="3">
    <source>
        <dbReference type="ARBA" id="ARBA00011037"/>
    </source>
</evidence>
<dbReference type="GO" id="GO:0009423">
    <property type="term" value="P:chorismate biosynthetic process"/>
    <property type="evidence" value="ECO:0007669"/>
    <property type="project" value="UniProtKB-UniRule"/>
</dbReference>
<feature type="active site" description="Proton donor" evidence="7 8">
    <location>
        <position position="101"/>
    </location>
</feature>
<dbReference type="PANTHER" id="PTHR21272:SF3">
    <property type="entry name" value="CATABOLIC 3-DEHYDROQUINASE"/>
    <property type="match status" value="1"/>
</dbReference>
<keyword evidence="7" id="KW-0057">Aromatic amino acid biosynthesis</keyword>
<evidence type="ECO:0000256" key="6">
    <source>
        <dbReference type="ARBA" id="ARBA00023239"/>
    </source>
</evidence>
<evidence type="ECO:0000313" key="11">
    <source>
        <dbReference type="EMBL" id="OAH55994.1"/>
    </source>
</evidence>
<comment type="caution">
    <text evidence="11">The sequence shown here is derived from an EMBL/GenBank/DDBJ whole genome shotgun (WGS) entry which is preliminary data.</text>
</comment>
<feature type="binding site" evidence="7 9">
    <location>
        <begin position="102"/>
        <end position="103"/>
    </location>
    <ligand>
        <name>substrate</name>
    </ligand>
</feature>
<feature type="binding site" evidence="7 9">
    <location>
        <position position="75"/>
    </location>
    <ligand>
        <name>substrate</name>
    </ligand>
</feature>
<name>A0A177KS27_9BACI</name>
<comment type="similarity">
    <text evidence="3 7">Belongs to the type-II 3-dehydroquinase family.</text>
</comment>
<dbReference type="EMBL" id="LQWY01000073">
    <property type="protein sequence ID" value="OAH58128.1"/>
    <property type="molecule type" value="Genomic_DNA"/>
</dbReference>
<dbReference type="GO" id="GO:0019631">
    <property type="term" value="P:quinate catabolic process"/>
    <property type="evidence" value="ECO:0007669"/>
    <property type="project" value="TreeGrafter"/>
</dbReference>
<dbReference type="UniPathway" id="UPA00053">
    <property type="reaction ID" value="UER00086"/>
</dbReference>
<dbReference type="Pfam" id="PF01220">
    <property type="entry name" value="DHquinase_II"/>
    <property type="match status" value="1"/>
</dbReference>
<dbReference type="PANTHER" id="PTHR21272">
    <property type="entry name" value="CATABOLIC 3-DEHYDROQUINASE"/>
    <property type="match status" value="1"/>
</dbReference>
<dbReference type="NCBIfam" id="NF003807">
    <property type="entry name" value="PRK05395.1-4"/>
    <property type="match status" value="1"/>
</dbReference>
<dbReference type="SUPFAM" id="SSF52304">
    <property type="entry name" value="Type II 3-dehydroquinate dehydratase"/>
    <property type="match status" value="1"/>
</dbReference>
<dbReference type="InterPro" id="IPR001874">
    <property type="entry name" value="DHquinase_II"/>
</dbReference>
<dbReference type="HAMAP" id="MF_00169">
    <property type="entry name" value="AroQ"/>
    <property type="match status" value="1"/>
</dbReference>
<dbReference type="Proteomes" id="UP000076935">
    <property type="component" value="Unassembled WGS sequence"/>
</dbReference>
<dbReference type="STRING" id="29332.AWH48_04790"/>
<evidence type="ECO:0000256" key="8">
    <source>
        <dbReference type="PIRSR" id="PIRSR001399-1"/>
    </source>
</evidence>
<dbReference type="NCBIfam" id="NF003806">
    <property type="entry name" value="PRK05395.1-3"/>
    <property type="match status" value="1"/>
</dbReference>
<dbReference type="InterPro" id="IPR036441">
    <property type="entry name" value="DHquinase_II_sf"/>
</dbReference>
<keyword evidence="6 7" id="KW-0456">Lyase</keyword>
<gene>
    <name evidence="7" type="primary">aroQ</name>
    <name evidence="11" type="ORF">AWH48_04790</name>
    <name evidence="12" type="ORF">AWH49_05395</name>
</gene>
<feature type="binding site" evidence="7 9">
    <location>
        <position position="112"/>
    </location>
    <ligand>
        <name>substrate</name>
    </ligand>
</feature>
<dbReference type="RefSeq" id="WP_018393900.1">
    <property type="nucleotide sequence ID" value="NZ_JBCNAN010000021.1"/>
</dbReference>
<evidence type="ECO:0000256" key="4">
    <source>
        <dbReference type="ARBA" id="ARBA00011193"/>
    </source>
</evidence>
<dbReference type="PIRSF" id="PIRSF001399">
    <property type="entry name" value="DHquinase_II"/>
    <property type="match status" value="1"/>
</dbReference>
<evidence type="ECO:0000256" key="10">
    <source>
        <dbReference type="PIRSR" id="PIRSR001399-3"/>
    </source>
</evidence>
<proteinExistence type="inferred from homology"/>
<feature type="active site" description="Proton acceptor" evidence="7 8">
    <location>
        <position position="23"/>
    </location>
</feature>
<feature type="binding site" evidence="7 9">
    <location>
        <position position="81"/>
    </location>
    <ligand>
        <name>substrate</name>
    </ligand>
</feature>
<feature type="site" description="Transition state stabilizer" evidence="7 10">
    <location>
        <position position="18"/>
    </location>
</feature>
<comment type="subunit">
    <text evidence="4 7">Homododecamer.</text>
</comment>
<dbReference type="Gene3D" id="3.40.50.9100">
    <property type="entry name" value="Dehydroquinase, class II"/>
    <property type="match status" value="1"/>
</dbReference>
<dbReference type="GO" id="GO:0008652">
    <property type="term" value="P:amino acid biosynthetic process"/>
    <property type="evidence" value="ECO:0007669"/>
    <property type="project" value="UniProtKB-KW"/>
</dbReference>
<dbReference type="AlphaFoldDB" id="A0A177KS27"/>
<evidence type="ECO:0000313" key="14">
    <source>
        <dbReference type="Proteomes" id="UP000077271"/>
    </source>
</evidence>
<sequence length="145" mass="16160">MKKVLLMNGVNLNRLGKREPHIYGYTTLDELEERVIARGKKADIEVITFCSNFEGELVDRLHLAEDEGIDGIIFNPGAFTHYSHAIGDAVASITVPVVEVHISNIHAREAFRHHSVIAPHAAGQLCGFGLYGYEMALDYLMNREV</sequence>
<evidence type="ECO:0000256" key="9">
    <source>
        <dbReference type="PIRSR" id="PIRSR001399-2"/>
    </source>
</evidence>
<dbReference type="EMBL" id="LQWZ01000023">
    <property type="protein sequence ID" value="OAH55994.1"/>
    <property type="molecule type" value="Genomic_DNA"/>
</dbReference>
<dbReference type="Proteomes" id="UP000077271">
    <property type="component" value="Unassembled WGS sequence"/>
</dbReference>
<reference evidence="13 14" key="1">
    <citation type="submission" date="2016-01" db="EMBL/GenBank/DDBJ databases">
        <title>Investigation of taxonomic status of Bacillus aminovorans.</title>
        <authorList>
            <person name="Verma A."/>
            <person name="Pal Y."/>
            <person name="Krishnamurthi S."/>
        </authorList>
    </citation>
    <scope>NUCLEOTIDE SEQUENCE [LARGE SCALE GENOMIC DNA]</scope>
    <source>
        <strain evidence="12 13">DSM 1314</strain>
        <strain evidence="11 14">DSM 4337</strain>
    </source>
</reference>
<dbReference type="GO" id="GO:0009073">
    <property type="term" value="P:aromatic amino acid family biosynthetic process"/>
    <property type="evidence" value="ECO:0007669"/>
    <property type="project" value="UniProtKB-KW"/>
</dbReference>
<dbReference type="EC" id="4.2.1.10" evidence="5 7"/>
<comment type="pathway">
    <text evidence="2 7">Metabolic intermediate biosynthesis; chorismate biosynthesis; chorismate from D-erythrose 4-phosphate and phosphoenolpyruvate: step 3/7.</text>
</comment>
<evidence type="ECO:0000256" key="2">
    <source>
        <dbReference type="ARBA" id="ARBA00004902"/>
    </source>
</evidence>
<evidence type="ECO:0000313" key="13">
    <source>
        <dbReference type="Proteomes" id="UP000076935"/>
    </source>
</evidence>
<feature type="binding site" evidence="7 9">
    <location>
        <position position="88"/>
    </location>
    <ligand>
        <name>substrate</name>
    </ligand>
</feature>
<dbReference type="GO" id="GO:0003855">
    <property type="term" value="F:3-dehydroquinate dehydratase activity"/>
    <property type="evidence" value="ECO:0007669"/>
    <property type="project" value="UniProtKB-UniRule"/>
</dbReference>
<accession>A0A177KS27</accession>
<keyword evidence="13" id="KW-1185">Reference proteome</keyword>
<evidence type="ECO:0000313" key="12">
    <source>
        <dbReference type="EMBL" id="OAH58128.1"/>
    </source>
</evidence>
<evidence type="ECO:0000256" key="1">
    <source>
        <dbReference type="ARBA" id="ARBA00001864"/>
    </source>
</evidence>
<protein>
    <recommendedName>
        <fullName evidence="5 7">3-dehydroquinate dehydratase</fullName>
        <shortName evidence="7">3-dehydroquinase</shortName>
        <ecNumber evidence="5 7">4.2.1.10</ecNumber>
    </recommendedName>
    <alternativeName>
        <fullName evidence="7">Type II DHQase</fullName>
    </alternativeName>
</protein>
<comment type="function">
    <text evidence="7">Catalyzes a trans-dehydration via an enolate intermediate.</text>
</comment>
<keyword evidence="7" id="KW-0028">Amino-acid biosynthesis</keyword>
<dbReference type="NCBIfam" id="TIGR01088">
    <property type="entry name" value="aroQ"/>
    <property type="match status" value="1"/>
</dbReference>
<evidence type="ECO:0000256" key="5">
    <source>
        <dbReference type="ARBA" id="ARBA00012060"/>
    </source>
</evidence>
<evidence type="ECO:0000256" key="7">
    <source>
        <dbReference type="HAMAP-Rule" id="MF_00169"/>
    </source>
</evidence>